<gene>
    <name evidence="8" type="primary">LOC114336452</name>
</gene>
<dbReference type="EnsemblMetazoa" id="XM_028286828.2">
    <property type="protein sequence ID" value="XP_028142629.1"/>
    <property type="gene ID" value="LOC114336452"/>
</dbReference>
<dbReference type="Proteomes" id="UP001652700">
    <property type="component" value="Unplaced"/>
</dbReference>
<dbReference type="Pfam" id="PF00501">
    <property type="entry name" value="AMP-binding"/>
    <property type="match status" value="1"/>
</dbReference>
<evidence type="ECO:0000259" key="4">
    <source>
        <dbReference type="Pfam" id="PF00501"/>
    </source>
</evidence>
<dbReference type="PANTHER" id="PTHR24096:SF422">
    <property type="entry name" value="BCDNA.GH02901"/>
    <property type="match status" value="1"/>
</dbReference>
<evidence type="ECO:0000259" key="5">
    <source>
        <dbReference type="Pfam" id="PF13193"/>
    </source>
</evidence>
<evidence type="ECO:0000256" key="1">
    <source>
        <dbReference type="ARBA" id="ARBA00004275"/>
    </source>
</evidence>
<feature type="domain" description="AMP-dependent synthetase/ligase" evidence="4">
    <location>
        <begin position="70"/>
        <end position="434"/>
    </location>
</feature>
<accession>A0A6P7G138</accession>
<keyword evidence="8" id="KW-0436">Ligase</keyword>
<dbReference type="OrthoDB" id="10253869at2759"/>
<dbReference type="GO" id="GO:0004467">
    <property type="term" value="F:long-chain fatty acid-CoA ligase activity"/>
    <property type="evidence" value="ECO:0007669"/>
    <property type="project" value="TreeGrafter"/>
</dbReference>
<dbReference type="PANTHER" id="PTHR24096">
    <property type="entry name" value="LONG-CHAIN-FATTY-ACID--COA LIGASE"/>
    <property type="match status" value="1"/>
</dbReference>
<dbReference type="GO" id="GO:0005777">
    <property type="term" value="C:peroxisome"/>
    <property type="evidence" value="ECO:0007669"/>
    <property type="project" value="UniProtKB-SubCell"/>
</dbReference>
<protein>
    <submittedName>
        <fullName evidence="8">Probable 4-coumarate--CoA ligase 3 isoform X2</fullName>
    </submittedName>
</protein>
<evidence type="ECO:0000313" key="6">
    <source>
        <dbReference type="EnsemblMetazoa" id="XP_028142629.1"/>
    </source>
</evidence>
<dbReference type="GeneID" id="114336452"/>
<keyword evidence="7" id="KW-1185">Reference proteome</keyword>
<comment type="subcellular location">
    <subcellularLocation>
        <location evidence="1">Peroxisome</location>
    </subcellularLocation>
</comment>
<evidence type="ECO:0000256" key="2">
    <source>
        <dbReference type="ARBA" id="ARBA00006432"/>
    </source>
</evidence>
<reference evidence="8" key="1">
    <citation type="submission" date="2025-04" db="UniProtKB">
        <authorList>
            <consortium name="RefSeq"/>
        </authorList>
    </citation>
    <scope>IDENTIFICATION</scope>
    <source>
        <tissue evidence="8">Whole insect</tissue>
    </source>
</reference>
<reference evidence="6" key="2">
    <citation type="submission" date="2025-05" db="UniProtKB">
        <authorList>
            <consortium name="EnsemblMetazoa"/>
        </authorList>
    </citation>
    <scope>IDENTIFICATION</scope>
</reference>
<evidence type="ECO:0000256" key="3">
    <source>
        <dbReference type="ARBA" id="ARBA00023140"/>
    </source>
</evidence>
<dbReference type="InParanoid" id="A0A6P7G138"/>
<dbReference type="SUPFAM" id="SSF56801">
    <property type="entry name" value="Acetyl-CoA synthetase-like"/>
    <property type="match status" value="1"/>
</dbReference>
<dbReference type="InterPro" id="IPR042099">
    <property type="entry name" value="ANL_N_sf"/>
</dbReference>
<evidence type="ECO:0000313" key="8">
    <source>
        <dbReference type="RefSeq" id="XP_028142629.1"/>
    </source>
</evidence>
<dbReference type="FunCoup" id="A0A6P7G138">
    <property type="interactions" value="274"/>
</dbReference>
<dbReference type="InterPro" id="IPR020845">
    <property type="entry name" value="AMP-binding_CS"/>
</dbReference>
<dbReference type="InterPro" id="IPR000873">
    <property type="entry name" value="AMP-dep_synth/lig_dom"/>
</dbReference>
<dbReference type="FunFam" id="3.30.300.30:FF:000007">
    <property type="entry name" value="4-coumarate--CoA ligase 2"/>
    <property type="match status" value="1"/>
</dbReference>
<dbReference type="Gene3D" id="3.30.300.30">
    <property type="match status" value="1"/>
</dbReference>
<sequence>MSVIRRTLFQTKYSNLKNKVVFLRSIVTGEHQNILKSQSSDIIVKDVTIPQMLYESMEPNLKYIGAISGTTGRSYTFEQIRIKSRNFSKVLREKFKLKDGDVIAMFLPNVPEYVICFLGSLEARLIVTTMNPMYTADEIAKQIIDASPKLIVTQANLVSTARSALELTKRQLPLIIVKETQAESLPEGTIDLSELINTHLDVPDLLPGKADDVAIMPYSSGTTGLPKGVLLTHKNMTSNLTQMSHPDFSSVEPPTDNFQDMSPAVLPFYHIYGLTLNFLFICQGTRCVALDKFTPESYIAALKNNPISMIFAAPPLVLFLTAHPDVKSEYFKNLKTLSCGAAPLGSLDEERFLQKVGRDVNIVQGYGLTEASPVVSFTPKNLVRSEKNVGSVGRLVSNTTAKIINPDDPEGTPLGPNEKGEILLKGPQVMKGYYNRPKETENTFLDGWLRTGDIGYYNEDNMLYISDRLKELIKVRGFQVAPAELEEIIRDHPSVAEAAVIGIPHPLSGEVPRAYIVPKKDKTVDLEELDQYVSNKVAKYKKLSGGIQVVDVIPKNPSGKILRRKLKENYLEKEI</sequence>
<dbReference type="Gene3D" id="3.40.50.12780">
    <property type="entry name" value="N-terminal domain of ligase-like"/>
    <property type="match status" value="1"/>
</dbReference>
<evidence type="ECO:0000313" key="7">
    <source>
        <dbReference type="Proteomes" id="UP001652700"/>
    </source>
</evidence>
<dbReference type="GO" id="GO:0046949">
    <property type="term" value="P:fatty-acyl-CoA biosynthetic process"/>
    <property type="evidence" value="ECO:0007669"/>
    <property type="project" value="TreeGrafter"/>
</dbReference>
<organism evidence="8">
    <name type="scientific">Diabrotica virgifera virgifera</name>
    <name type="common">western corn rootworm</name>
    <dbReference type="NCBI Taxonomy" id="50390"/>
    <lineage>
        <taxon>Eukaryota</taxon>
        <taxon>Metazoa</taxon>
        <taxon>Ecdysozoa</taxon>
        <taxon>Arthropoda</taxon>
        <taxon>Hexapoda</taxon>
        <taxon>Insecta</taxon>
        <taxon>Pterygota</taxon>
        <taxon>Neoptera</taxon>
        <taxon>Endopterygota</taxon>
        <taxon>Coleoptera</taxon>
        <taxon>Polyphaga</taxon>
        <taxon>Cucujiformia</taxon>
        <taxon>Chrysomeloidea</taxon>
        <taxon>Chrysomelidae</taxon>
        <taxon>Galerucinae</taxon>
        <taxon>Diabroticina</taxon>
        <taxon>Diabroticites</taxon>
        <taxon>Diabrotica</taxon>
    </lineage>
</organism>
<keyword evidence="3" id="KW-0576">Peroxisome</keyword>
<proteinExistence type="inferred from homology"/>
<dbReference type="PROSITE" id="PS00455">
    <property type="entry name" value="AMP_BINDING"/>
    <property type="match status" value="1"/>
</dbReference>
<comment type="similarity">
    <text evidence="2">Belongs to the ATP-dependent AMP-binding enzyme family.</text>
</comment>
<dbReference type="InterPro" id="IPR025110">
    <property type="entry name" value="AMP-bd_C"/>
</dbReference>
<dbReference type="RefSeq" id="XP_028142629.1">
    <property type="nucleotide sequence ID" value="XM_028286828.1"/>
</dbReference>
<name>A0A6P7G138_DIAVI</name>
<dbReference type="AlphaFoldDB" id="A0A6P7G138"/>
<dbReference type="CDD" id="cd05911">
    <property type="entry name" value="Firefly_Luc_like"/>
    <property type="match status" value="1"/>
</dbReference>
<dbReference type="Pfam" id="PF13193">
    <property type="entry name" value="AMP-binding_C"/>
    <property type="match status" value="1"/>
</dbReference>
<dbReference type="InterPro" id="IPR045851">
    <property type="entry name" value="AMP-bd_C_sf"/>
</dbReference>
<feature type="domain" description="AMP-binding enzyme C-terminal" evidence="5">
    <location>
        <begin position="484"/>
        <end position="560"/>
    </location>
</feature>